<organism evidence="1 2">
    <name type="scientific">Luteibacter jiangsuensis</name>
    <dbReference type="NCBI Taxonomy" id="637577"/>
    <lineage>
        <taxon>Bacteria</taxon>
        <taxon>Pseudomonadati</taxon>
        <taxon>Pseudomonadota</taxon>
        <taxon>Gammaproteobacteria</taxon>
        <taxon>Lysobacterales</taxon>
        <taxon>Rhodanobacteraceae</taxon>
        <taxon>Luteibacter</taxon>
    </lineage>
</organism>
<sequence>MTAFASAPVRGKDACSVVRAPDARAIAVPFSVVDGRIYVQAKVNGKGPFRFAVDTGASGVGRLDASLLPKLGLESSGTAATSDGVATAEVETTAVESLSVGSIERKDLSLITRDYRKHVSGEAAFDGILGRAFFADGLLVIDYGARKLSFSKSSGLSRNDKGVLPYERAFRVPITIGDKSFEANLDSGANVAMVVPARLWPEVSGSSLEKAASGQLTNGKIETSKGVVPGPVKAGAMRWFDVDAKVSERFPEILIGAHALSSSVLAIDQRSRSIALCPN</sequence>
<accession>A0ABX0Q6B3</accession>
<reference evidence="1 2" key="1">
    <citation type="journal article" date="2011" name="Curr. Microbiol.">
        <title>Luteibacter jiangsuensis sp. nov.: a methamidophos-degrading bacterium isolated from a methamidophos-manufacturing factory.</title>
        <authorList>
            <person name="Wang L."/>
            <person name="Wang G.L."/>
            <person name="Li S.P."/>
            <person name="Jiang J.D."/>
        </authorList>
    </citation>
    <scope>NUCLEOTIDE SEQUENCE [LARGE SCALE GENOMIC DNA]</scope>
    <source>
        <strain evidence="1 2">CGMCC 1.10133</strain>
    </source>
</reference>
<dbReference type="InterPro" id="IPR021109">
    <property type="entry name" value="Peptidase_aspartic_dom_sf"/>
</dbReference>
<evidence type="ECO:0008006" key="3">
    <source>
        <dbReference type="Google" id="ProtNLM"/>
    </source>
</evidence>
<dbReference type="InterPro" id="IPR034122">
    <property type="entry name" value="Retropepsin-like_bacterial"/>
</dbReference>
<gene>
    <name evidence="1" type="ORF">HBF26_13885</name>
</gene>
<dbReference type="EMBL" id="JAAQQR010000006">
    <property type="protein sequence ID" value="NID05985.1"/>
    <property type="molecule type" value="Genomic_DNA"/>
</dbReference>
<keyword evidence="2" id="KW-1185">Reference proteome</keyword>
<comment type="caution">
    <text evidence="1">The sequence shown here is derived from an EMBL/GenBank/DDBJ whole genome shotgun (WGS) entry which is preliminary data.</text>
</comment>
<protein>
    <recommendedName>
        <fullName evidence="3">Aspartyl protease</fullName>
    </recommendedName>
</protein>
<evidence type="ECO:0000313" key="1">
    <source>
        <dbReference type="EMBL" id="NID05985.1"/>
    </source>
</evidence>
<dbReference type="CDD" id="cd05483">
    <property type="entry name" value="retropepsin_like_bacteria"/>
    <property type="match status" value="1"/>
</dbReference>
<dbReference type="Proteomes" id="UP001429601">
    <property type="component" value="Unassembled WGS sequence"/>
</dbReference>
<name>A0ABX0Q6B3_9GAMM</name>
<evidence type="ECO:0000313" key="2">
    <source>
        <dbReference type="Proteomes" id="UP001429601"/>
    </source>
</evidence>
<dbReference type="Pfam" id="PF13650">
    <property type="entry name" value="Asp_protease_2"/>
    <property type="match status" value="2"/>
</dbReference>
<proteinExistence type="predicted"/>
<dbReference type="Gene3D" id="2.40.70.10">
    <property type="entry name" value="Acid Proteases"/>
    <property type="match status" value="2"/>
</dbReference>